<dbReference type="InterPro" id="IPR000387">
    <property type="entry name" value="Tyr_Pase_dom"/>
</dbReference>
<dbReference type="FunFam" id="3.90.190.10:FF:000006">
    <property type="entry name" value="Dual specificity protein phosphatase CDC14B"/>
    <property type="match status" value="1"/>
</dbReference>
<evidence type="ECO:0000256" key="3">
    <source>
        <dbReference type="ARBA" id="ARBA00022801"/>
    </source>
</evidence>
<evidence type="ECO:0000259" key="6">
    <source>
        <dbReference type="PROSITE" id="PS50054"/>
    </source>
</evidence>
<dbReference type="OMA" id="WVSPKFI"/>
<organism evidence="8 9">
    <name type="scientific">Diacronema lutheri</name>
    <name type="common">Unicellular marine alga</name>
    <name type="synonym">Monochrysis lutheri</name>
    <dbReference type="NCBI Taxonomy" id="2081491"/>
    <lineage>
        <taxon>Eukaryota</taxon>
        <taxon>Haptista</taxon>
        <taxon>Haptophyta</taxon>
        <taxon>Pavlovophyceae</taxon>
        <taxon>Pavlovales</taxon>
        <taxon>Pavlovaceae</taxon>
        <taxon>Diacronema</taxon>
    </lineage>
</organism>
<comment type="caution">
    <text evidence="8">The sequence shown here is derived from an EMBL/GenBank/DDBJ whole genome shotgun (WGS) entry which is preliminary data.</text>
</comment>
<feature type="compositionally biased region" description="Low complexity" evidence="5">
    <location>
        <begin position="382"/>
        <end position="393"/>
    </location>
</feature>
<comment type="similarity">
    <text evidence="1">Belongs to the protein-tyrosine phosphatase family. Non-receptor class CDC14 subfamily.</text>
</comment>
<dbReference type="SMART" id="SM00404">
    <property type="entry name" value="PTPc_motif"/>
    <property type="match status" value="1"/>
</dbReference>
<evidence type="ECO:0000256" key="4">
    <source>
        <dbReference type="ARBA" id="ARBA00022912"/>
    </source>
</evidence>
<keyword evidence="3" id="KW-0378">Hydrolase</keyword>
<name>A0A8J6CBB7_DIALT</name>
<accession>A0A8J6CBB7</accession>
<evidence type="ECO:0000313" key="8">
    <source>
        <dbReference type="EMBL" id="KAG8463535.1"/>
    </source>
</evidence>
<proteinExistence type="inferred from homology"/>
<dbReference type="PROSITE" id="PS50056">
    <property type="entry name" value="TYR_PHOSPHATASE_2"/>
    <property type="match status" value="1"/>
</dbReference>
<evidence type="ECO:0000256" key="1">
    <source>
        <dbReference type="ARBA" id="ARBA00007315"/>
    </source>
</evidence>
<feature type="domain" description="Tyrosine-protein phosphatase" evidence="6">
    <location>
        <begin position="172"/>
        <end position="330"/>
    </location>
</feature>
<sequence length="415" mass="46579">MAEPAIEIVADRLYWQSFRGYPEPQQGVHFFSTDDLLVYDPYYGDFGPLNTSQLVRFMRMLNDKMRAAEAEKKKIVYFCRANADTRANSALLISAWNMIYRDKSPAEAVAPFGAVRTPFVPFRDASLGPPTFHLTIPHCLAGLHKAIECGFIDPDAFDCDEYEYYERVENGDFNWIVPGKFLAFSGPTQTPISYVDGVKTNTPETYYEYFRENNVTGVIRFNNKVYDRKKFLDAGFNHSDLYFADGSNPSDAIIKRFMETCENEPGGTAVHCKAGLGRTGTLIGLYIMKHWGFTAAEVIAWLRLCRPGSVIGPQQNFLHDLEKRMWKEGETYRRKMGTGVRADEPKSTGLSITQQMRQLAMGRSGSPQSQRPGSQSPPPPDKAQAAPQAKPPSRGISLGFGLSPKPKTISAFTRR</sequence>
<dbReference type="Pfam" id="PF14671">
    <property type="entry name" value="DSPn"/>
    <property type="match status" value="1"/>
</dbReference>
<dbReference type="OrthoDB" id="266663at2759"/>
<dbReference type="PROSITE" id="PS00383">
    <property type="entry name" value="TYR_PHOSPHATASE_1"/>
    <property type="match status" value="1"/>
</dbReference>
<dbReference type="InterPro" id="IPR003595">
    <property type="entry name" value="Tyr_Pase_cat"/>
</dbReference>
<dbReference type="PROSITE" id="PS50054">
    <property type="entry name" value="TYR_PHOSPHATASE_DUAL"/>
    <property type="match status" value="1"/>
</dbReference>
<feature type="region of interest" description="Disordered" evidence="5">
    <location>
        <begin position="357"/>
        <end position="415"/>
    </location>
</feature>
<dbReference type="CDD" id="cd14499">
    <property type="entry name" value="CDC14_C"/>
    <property type="match status" value="1"/>
</dbReference>
<gene>
    <name evidence="8" type="ORF">KFE25_003808</name>
</gene>
<dbReference type="CDD" id="cd17657">
    <property type="entry name" value="CDC14_N"/>
    <property type="match status" value="1"/>
</dbReference>
<dbReference type="InterPro" id="IPR016130">
    <property type="entry name" value="Tyr_Pase_AS"/>
</dbReference>
<reference evidence="8" key="1">
    <citation type="submission" date="2021-05" db="EMBL/GenBank/DDBJ databases">
        <title>The genome of the haptophyte Pavlova lutheri (Diacronema luteri, Pavlovales) - a model for lipid biosynthesis in eukaryotic algae.</title>
        <authorList>
            <person name="Hulatt C.J."/>
            <person name="Posewitz M.C."/>
        </authorList>
    </citation>
    <scope>NUCLEOTIDE SEQUENCE</scope>
    <source>
        <strain evidence="8">NIVA-4/92</strain>
    </source>
</reference>
<dbReference type="InterPro" id="IPR020422">
    <property type="entry name" value="TYR_PHOSPHATASE_DUAL_dom"/>
</dbReference>
<evidence type="ECO:0000313" key="9">
    <source>
        <dbReference type="Proteomes" id="UP000751190"/>
    </source>
</evidence>
<feature type="domain" description="Tyrosine specific protein phosphatases" evidence="7">
    <location>
        <begin position="255"/>
        <end position="317"/>
    </location>
</feature>
<dbReference type="PANTHER" id="PTHR23339">
    <property type="entry name" value="TYROSINE SPECIFIC PROTEIN PHOSPHATASE AND DUAL SPECIFICITY PROTEIN PHOSPHATASE"/>
    <property type="match status" value="1"/>
</dbReference>
<dbReference type="SMART" id="SM00195">
    <property type="entry name" value="DSPc"/>
    <property type="match status" value="1"/>
</dbReference>
<dbReference type="EMBL" id="JAGTXO010000015">
    <property type="protein sequence ID" value="KAG8463535.1"/>
    <property type="molecule type" value="Genomic_DNA"/>
</dbReference>
<dbReference type="InterPro" id="IPR029260">
    <property type="entry name" value="DSPn"/>
</dbReference>
<dbReference type="GO" id="GO:0004725">
    <property type="term" value="F:protein tyrosine phosphatase activity"/>
    <property type="evidence" value="ECO:0007669"/>
    <property type="project" value="UniProtKB-EC"/>
</dbReference>
<dbReference type="Pfam" id="PF22785">
    <property type="entry name" value="Tc-R-P"/>
    <property type="match status" value="1"/>
</dbReference>
<dbReference type="AlphaFoldDB" id="A0A8J6CBB7"/>
<keyword evidence="4" id="KW-0904">Protein phosphatase</keyword>
<evidence type="ECO:0000256" key="5">
    <source>
        <dbReference type="SAM" id="MobiDB-lite"/>
    </source>
</evidence>
<dbReference type="InterPro" id="IPR044506">
    <property type="entry name" value="CDC14_C"/>
</dbReference>
<dbReference type="InterPro" id="IPR029021">
    <property type="entry name" value="Prot-tyrosine_phosphatase-like"/>
</dbReference>
<dbReference type="EC" id="3.1.3.48" evidence="2"/>
<protein>
    <recommendedName>
        <fullName evidence="2">protein-tyrosine-phosphatase</fullName>
        <ecNumber evidence="2">3.1.3.48</ecNumber>
    </recommendedName>
</protein>
<dbReference type="Gene3D" id="3.90.190.10">
    <property type="entry name" value="Protein tyrosine phosphatase superfamily"/>
    <property type="match status" value="2"/>
</dbReference>
<evidence type="ECO:0000256" key="2">
    <source>
        <dbReference type="ARBA" id="ARBA00013064"/>
    </source>
</evidence>
<dbReference type="Proteomes" id="UP000751190">
    <property type="component" value="Unassembled WGS sequence"/>
</dbReference>
<dbReference type="InterPro" id="IPR050561">
    <property type="entry name" value="PTP"/>
</dbReference>
<keyword evidence="9" id="KW-1185">Reference proteome</keyword>
<evidence type="ECO:0000259" key="7">
    <source>
        <dbReference type="PROSITE" id="PS50056"/>
    </source>
</evidence>
<dbReference type="SUPFAM" id="SSF52799">
    <property type="entry name" value="(Phosphotyrosine protein) phosphatases II"/>
    <property type="match status" value="2"/>
</dbReference>
<feature type="compositionally biased region" description="Low complexity" evidence="5">
    <location>
        <begin position="362"/>
        <end position="374"/>
    </location>
</feature>